<evidence type="ECO:0000313" key="3">
    <source>
        <dbReference type="Proteomes" id="UP001347796"/>
    </source>
</evidence>
<feature type="transmembrane region" description="Helical" evidence="1">
    <location>
        <begin position="270"/>
        <end position="291"/>
    </location>
</feature>
<organism evidence="2 3">
    <name type="scientific">Patella caerulea</name>
    <name type="common">Rayed Mediterranean limpet</name>
    <dbReference type="NCBI Taxonomy" id="87958"/>
    <lineage>
        <taxon>Eukaryota</taxon>
        <taxon>Metazoa</taxon>
        <taxon>Spiralia</taxon>
        <taxon>Lophotrochozoa</taxon>
        <taxon>Mollusca</taxon>
        <taxon>Gastropoda</taxon>
        <taxon>Patellogastropoda</taxon>
        <taxon>Patelloidea</taxon>
        <taxon>Patellidae</taxon>
        <taxon>Patella</taxon>
    </lineage>
</organism>
<dbReference type="Proteomes" id="UP001347796">
    <property type="component" value="Unassembled WGS sequence"/>
</dbReference>
<keyword evidence="1" id="KW-0472">Membrane</keyword>
<sequence length="380" mass="42808">MTCYLVSDGDLAIRRPVTSKIILPSCECTDVHKKSVLGVLLAIAIAIAWSAFTQITQNAYIDEFRAPFFLTYLCTIWLIPFYPVYFIINHIKSGQNPRMVFRESILIYADNDNIKKVKFMGKTFMFCFVWTLATFTYIKASSLLGAADITALQATNHSFVYMLSWIVLFEKFVAIRILALVFSITGIVLFAYVDGFGSEAMWGVVVAVASSAGAAVYRLLMKKFVGCSTVGQASLFLSLIGFLHTACLWPIILLLYFTKVEVIIWSSLPWQWISPSILLFIVHQILVNFVVKITYPVFTGLGLAFGIPFSAVADTIWRHKEFSGMKIAALVLITLGLLLILLPDNWEEVVLRPFKCKNRRETAEPVSSNIRSRMHRTTNM</sequence>
<proteinExistence type="predicted"/>
<gene>
    <name evidence="2" type="ORF">SNE40_021821</name>
</gene>
<feature type="transmembrane region" description="Helical" evidence="1">
    <location>
        <begin position="36"/>
        <end position="56"/>
    </location>
</feature>
<feature type="transmembrane region" description="Helical" evidence="1">
    <location>
        <begin position="200"/>
        <end position="221"/>
    </location>
</feature>
<comment type="caution">
    <text evidence="2">The sequence shown here is derived from an EMBL/GenBank/DDBJ whole genome shotgun (WGS) entry which is preliminary data.</text>
</comment>
<keyword evidence="1" id="KW-0812">Transmembrane</keyword>
<evidence type="ECO:0000313" key="2">
    <source>
        <dbReference type="EMBL" id="KAK6167893.1"/>
    </source>
</evidence>
<feature type="transmembrane region" description="Helical" evidence="1">
    <location>
        <begin position="298"/>
        <end position="317"/>
    </location>
</feature>
<dbReference type="EMBL" id="JAZGQO010000018">
    <property type="protein sequence ID" value="KAK6167893.1"/>
    <property type="molecule type" value="Genomic_DNA"/>
</dbReference>
<dbReference type="InterPro" id="IPR026505">
    <property type="entry name" value="Solute_c_fam_35_mem_F3/F4"/>
</dbReference>
<dbReference type="InterPro" id="IPR037185">
    <property type="entry name" value="EmrE-like"/>
</dbReference>
<feature type="transmembrane region" description="Helical" evidence="1">
    <location>
        <begin position="68"/>
        <end position="88"/>
    </location>
</feature>
<dbReference type="SUPFAM" id="SSF103481">
    <property type="entry name" value="Multidrug resistance efflux transporter EmrE"/>
    <property type="match status" value="1"/>
</dbReference>
<evidence type="ECO:0000256" key="1">
    <source>
        <dbReference type="SAM" id="Phobius"/>
    </source>
</evidence>
<feature type="transmembrane region" description="Helical" evidence="1">
    <location>
        <begin position="175"/>
        <end position="194"/>
    </location>
</feature>
<feature type="transmembrane region" description="Helical" evidence="1">
    <location>
        <begin position="233"/>
        <end position="258"/>
    </location>
</feature>
<reference evidence="2 3" key="1">
    <citation type="submission" date="2024-01" db="EMBL/GenBank/DDBJ databases">
        <title>The genome of the rayed Mediterranean limpet Patella caerulea (Linnaeus, 1758).</title>
        <authorList>
            <person name="Anh-Thu Weber A."/>
            <person name="Halstead-Nussloch G."/>
        </authorList>
    </citation>
    <scope>NUCLEOTIDE SEQUENCE [LARGE SCALE GENOMIC DNA]</scope>
    <source>
        <strain evidence="2">AATW-2023a</strain>
        <tissue evidence="2">Whole specimen</tissue>
    </source>
</reference>
<keyword evidence="1" id="KW-1133">Transmembrane helix</keyword>
<dbReference type="PANTHER" id="PTHR19346">
    <property type="entry name" value="SUGAR PHOSPHATE TRANSPORTER DOMAIN-CONTAINING PROTEIN"/>
    <property type="match status" value="1"/>
</dbReference>
<evidence type="ECO:0008006" key="4">
    <source>
        <dbReference type="Google" id="ProtNLM"/>
    </source>
</evidence>
<dbReference type="AlphaFoldDB" id="A0AAN8G8G5"/>
<keyword evidence="3" id="KW-1185">Reference proteome</keyword>
<protein>
    <recommendedName>
        <fullName evidence="4">Thiamine transporter SLC35F3</fullName>
    </recommendedName>
</protein>
<dbReference type="PANTHER" id="PTHR19346:SF4">
    <property type="entry name" value="SUGAR PHOSPHATE TRANSPORTER DOMAIN-CONTAINING PROTEIN"/>
    <property type="match status" value="1"/>
</dbReference>
<feature type="transmembrane region" description="Helical" evidence="1">
    <location>
        <begin position="150"/>
        <end position="168"/>
    </location>
</feature>
<name>A0AAN8G8G5_PATCE</name>
<feature type="transmembrane region" description="Helical" evidence="1">
    <location>
        <begin position="323"/>
        <end position="342"/>
    </location>
</feature>
<feature type="transmembrane region" description="Helical" evidence="1">
    <location>
        <begin position="119"/>
        <end position="138"/>
    </location>
</feature>
<accession>A0AAN8G8G5</accession>